<dbReference type="InterPro" id="IPR036770">
    <property type="entry name" value="Ankyrin_rpt-contain_sf"/>
</dbReference>
<gene>
    <name evidence="1" type="ORF">KU39_889</name>
</gene>
<sequence>MRKSCPGLYLALKNGHHRAIAAYIDGLVKANLSGSDLSQLFIAKAADDSSGLWVAAKNGHCQAVVVYIQEVLRAGLKNSDLMQILVPKDKNHTPILNFLMEHGRVDEVNAYIDGILSCQLPNYSKLEILGAVNGQGSSGLALAMKKGKFEVVDAFFEGIMSSNLSDESKKDLLIGDFDQDHLLNSALSQGHYQAVTAYINGILKLNLGKRERRVVLFAFSNQRRPGLRDAMEKGHYQVVKAYIEGISQDPELMHELLEQGVLGLALGKGRHQAIVSYTQTVLALGFNLADIKRLFSAKVGFVVALREGHVQAIAVYIKAVCQSGLDQNDIKELLTTIGFAAALVRGRVDAMETYIKGILDSDLSTEDKKNILMTPGPDGGGLYLALKKADYRTVLAYIQCILLSELPEKNQHELIVCGLQYALAVGDCKAIKCYVGAVIQAKLDINTFLLARAEDGTTGLYSALSNGHGEAVTAYCNSLLVLGPSERVSQLLVADGPGGELGLVAALKEDHVQAIKAYFSSVSQFDITSKVKYRLLLAQTTVGIPGLHVAVMARRYAAIDSYLNEVIKLSKEMQKELLAAKNPEGDSVLLLAFKQGDQRSVSICIKRVLQSRLDSHEKLAIFNGFLESALKAGHIQAVKIYSNSIIHSNLPIVEKADLLLGSLVCAANTCGYGALRGYIDELNRASHLIDLSAGSESQKNMIMETLILEGIVQAQKNTKDDTKVKNLQSVLDGMTQDNLTETLKRIAGIASKHRNLFTFGAKTAAWKGAEPYLELARNIAAIANDEWQQACSQRGSEAANQQSSLFFGRSRAHANNVEVHAEVKEESLLQVIHDQK</sequence>
<dbReference type="EMBL" id="CP012508">
    <property type="protein sequence ID" value="ALB22072.1"/>
    <property type="molecule type" value="Genomic_DNA"/>
</dbReference>
<dbReference type="Gene3D" id="1.25.40.20">
    <property type="entry name" value="Ankyrin repeat-containing domain"/>
    <property type="match status" value="2"/>
</dbReference>
<protein>
    <submittedName>
        <fullName evidence="1">Ankyrin repeat family protein</fullName>
    </submittedName>
</protein>
<dbReference type="AlphaFoldDB" id="A0AAC8VGC3"/>
<organism evidence="1 2">
    <name type="scientific">Piscirickettsia salmonis</name>
    <dbReference type="NCBI Taxonomy" id="1238"/>
    <lineage>
        <taxon>Bacteria</taxon>
        <taxon>Pseudomonadati</taxon>
        <taxon>Pseudomonadota</taxon>
        <taxon>Gammaproteobacteria</taxon>
        <taxon>Thiotrichales</taxon>
        <taxon>Piscirickettsiaceae</taxon>
        <taxon>Piscirickettsia</taxon>
    </lineage>
</organism>
<dbReference type="RefSeq" id="WP_144420636.1">
    <property type="nucleotide sequence ID" value="NZ_CP012508.1"/>
</dbReference>
<name>A0AAC8VGC3_PISSA</name>
<evidence type="ECO:0000313" key="2">
    <source>
        <dbReference type="Proteomes" id="UP000029558"/>
    </source>
</evidence>
<reference evidence="1 2" key="1">
    <citation type="journal article" date="2014" name="Genome Announc.">
        <title>Comparative Genome Analysis of Two Isolates of the Fish Pathogen Piscirickettsia salmonis from Different Hosts Reveals Major Differences in Virulence-Associated Secretion Systems.</title>
        <authorList>
            <person name="Bohle H."/>
            <person name="Henriquez P."/>
            <person name="Grothusen H."/>
            <person name="Navas E."/>
            <person name="Sandoval A."/>
            <person name="Bustamante F."/>
            <person name="Bustos P."/>
            <person name="Mancilla M."/>
        </authorList>
    </citation>
    <scope>NUCLEOTIDE SEQUENCE [LARGE SCALE GENOMIC DNA]</scope>
    <source>
        <strain evidence="2">B1-32597</strain>
    </source>
</reference>
<evidence type="ECO:0000313" key="1">
    <source>
        <dbReference type="EMBL" id="ALB22072.1"/>
    </source>
</evidence>
<accession>A0AAC8VGC3</accession>
<proteinExistence type="predicted"/>
<dbReference type="Proteomes" id="UP000029558">
    <property type="component" value="Chromosome"/>
</dbReference>